<dbReference type="AlphaFoldDB" id="C4FJU8"/>
<evidence type="ECO:0000313" key="3">
    <source>
        <dbReference type="Proteomes" id="UP000005540"/>
    </source>
</evidence>
<reference evidence="2 3" key="1">
    <citation type="submission" date="2009-04" db="EMBL/GenBank/DDBJ databases">
        <authorList>
            <person name="Reysenbach A.-L."/>
            <person name="Heidelberg J.F."/>
            <person name="Nelson W.C."/>
        </authorList>
    </citation>
    <scope>NUCLEOTIDE SEQUENCE [LARGE SCALE GENOMIC DNA]</scope>
    <source>
        <strain evidence="2 3">SS-5</strain>
    </source>
</reference>
<protein>
    <submittedName>
        <fullName evidence="2">O-antigen acetylase</fullName>
    </submittedName>
</protein>
<dbReference type="InterPro" id="IPR036514">
    <property type="entry name" value="SGNH_hydro_sf"/>
</dbReference>
<dbReference type="Gene3D" id="3.40.50.1110">
    <property type="entry name" value="SGNH hydrolase"/>
    <property type="match status" value="1"/>
</dbReference>
<proteinExistence type="predicted"/>
<comment type="caution">
    <text evidence="2">The sequence shown here is derived from an EMBL/GenBank/DDBJ whole genome shotgun (WGS) entry which is preliminary data.</text>
</comment>
<dbReference type="EMBL" id="ABZS01000069">
    <property type="protein sequence ID" value="EEP60640.1"/>
    <property type="molecule type" value="Genomic_DNA"/>
</dbReference>
<keyword evidence="3" id="KW-1185">Reference proteome</keyword>
<feature type="region of interest" description="Disordered" evidence="1">
    <location>
        <begin position="17"/>
        <end position="38"/>
    </location>
</feature>
<evidence type="ECO:0000256" key="1">
    <source>
        <dbReference type="SAM" id="MobiDB-lite"/>
    </source>
</evidence>
<dbReference type="SUPFAM" id="SSF52266">
    <property type="entry name" value="SGNH hydrolase"/>
    <property type="match status" value="1"/>
</dbReference>
<gene>
    <name evidence="2" type="ORF">SULYE_0848</name>
</gene>
<organism evidence="2 3">
    <name type="scientific">Sulfurihydrogenibium yellowstonense SS-5</name>
    <dbReference type="NCBI Taxonomy" id="432331"/>
    <lineage>
        <taxon>Bacteria</taxon>
        <taxon>Pseudomonadati</taxon>
        <taxon>Aquificota</taxon>
        <taxon>Aquificia</taxon>
        <taxon>Aquificales</taxon>
        <taxon>Hydrogenothermaceae</taxon>
        <taxon>Sulfurihydrogenibium</taxon>
    </lineage>
</organism>
<accession>C4FJU8</accession>
<name>C4FJU8_9AQUI</name>
<feature type="compositionally biased region" description="Basic and acidic residues" evidence="1">
    <location>
        <begin position="21"/>
        <end position="38"/>
    </location>
</feature>
<dbReference type="Proteomes" id="UP000005540">
    <property type="component" value="Unassembled WGS sequence"/>
</dbReference>
<dbReference type="GO" id="GO:0016788">
    <property type="term" value="F:hydrolase activity, acting on ester bonds"/>
    <property type="evidence" value="ECO:0007669"/>
    <property type="project" value="UniProtKB-ARBA"/>
</dbReference>
<feature type="non-terminal residue" evidence="2">
    <location>
        <position position="1"/>
    </location>
</feature>
<sequence length="282" mass="32307">AAFLSISNDKVVSEEINVSSLDEKSQKDNTKENEENPLEEIKNIEVGNSNGEIILIGDSVLLGASKYVQDFLKNAYIDAKVGRQFKEIYSLLESGKLDKYNKIVIALGNNGYVSKKDLESVIEKLKDKEIYLITVKVPRPWQNQVNNTFKEIASEYKNVKIIDWYSYSREKEELFVTDKVHLNKKGAKYFAGLIAKNLGIEYKNYEPQQKLDDNENHDKVEAKISNKEFSDNKKSDISEKLLYKDKEKKGRNNTENIILKEQNNSNDEIENIILSAPGQENN</sequence>
<evidence type="ECO:0000313" key="2">
    <source>
        <dbReference type="EMBL" id="EEP60640.1"/>
    </source>
</evidence>